<dbReference type="RefSeq" id="WP_190951125.1">
    <property type="nucleotide sequence ID" value="NZ_JACJTC010000016.1"/>
</dbReference>
<protein>
    <submittedName>
        <fullName evidence="1">Uncharacterized protein</fullName>
    </submittedName>
</protein>
<evidence type="ECO:0000313" key="2">
    <source>
        <dbReference type="Proteomes" id="UP000606396"/>
    </source>
</evidence>
<sequence>MFQEDFGADVDNRPQLSLSQPVKKKIKPHLPAESLGKRYVERFWHPFGAIVAPSLVEGAKPAWRTIDYYLQPSQLWKLHQDKSKLVGLRFDNTTRYATIDLDFFGDYHNIESINRIKAALEEIGIVDIVILQSSFSGGYHLILNFASPLPTFAIACALEITLRNAGFIMRQGHLEIFPNTKPYSAKQITNYKAIRCPMQPGSGSFLLDDDLQPISDSVSIFLDYCDRAASRQDLTKLKRVANKAKKQISQERYRKQESADAAQWRANWEETIAIGWTGQGQTNTLLQIFAGYGIVFLDLRGDKLVEYCLSTAINAPGYKQYCRHQHEIEARVRHWVECTIGNKWYSAYVSYPERLLGTFANTFAEAIAGVSSIDKPKDNIISFDRRHQQNWERSQKAQRRIQIVVTAIEWSSGLPAGATERAKAIRAEYKRRFNKTVSQETLQKHLHLWHPTRYILDPWAENSLNPYQSSENGQLYEFQSSFVKHNTQNPCGISNYVHSFYMKVFCKFLPPAATAPQGLESAEVVEQPDVSQSDSAVIQPAENLEFINSSNTAEINSNKTSNQLENSVHINILQSNQFSSHQDFIYPCSSSTSSKVDNQNLSNTEDNGLGVVSIPAAVAPEPPQDIANNGLHRASEGNSIPARVTAESSLQNPNNGLQTVSVGEETADVSYRIEELKRVTKLRLMALTQAKAKVRQYCVITGHILSTQERDRLEQRAKMQFYLDSGNETLIAEAKEWATANPGCLPFSLELESEKFWKR</sequence>
<comment type="caution">
    <text evidence="1">The sequence shown here is derived from an EMBL/GenBank/DDBJ whole genome shotgun (WGS) entry which is preliminary data.</text>
</comment>
<dbReference type="EMBL" id="JACJTC010000016">
    <property type="protein sequence ID" value="MBD2614053.1"/>
    <property type="molecule type" value="Genomic_DNA"/>
</dbReference>
<organism evidence="1 2">
    <name type="scientific">Nostoc punctiforme FACHB-252</name>
    <dbReference type="NCBI Taxonomy" id="1357509"/>
    <lineage>
        <taxon>Bacteria</taxon>
        <taxon>Bacillati</taxon>
        <taxon>Cyanobacteriota</taxon>
        <taxon>Cyanophyceae</taxon>
        <taxon>Nostocales</taxon>
        <taxon>Nostocaceae</taxon>
        <taxon>Nostoc</taxon>
    </lineage>
</organism>
<gene>
    <name evidence="1" type="ORF">H6G94_22725</name>
</gene>
<keyword evidence="2" id="KW-1185">Reference proteome</keyword>
<dbReference type="Proteomes" id="UP000606396">
    <property type="component" value="Unassembled WGS sequence"/>
</dbReference>
<accession>A0ABR8HG27</accession>
<reference evidence="1 2" key="1">
    <citation type="journal article" date="2020" name="ISME J.">
        <title>Comparative genomics reveals insights into cyanobacterial evolution and habitat adaptation.</title>
        <authorList>
            <person name="Chen M.Y."/>
            <person name="Teng W.K."/>
            <person name="Zhao L."/>
            <person name="Hu C.X."/>
            <person name="Zhou Y.K."/>
            <person name="Han B.P."/>
            <person name="Song L.R."/>
            <person name="Shu W.S."/>
        </authorList>
    </citation>
    <scope>NUCLEOTIDE SEQUENCE [LARGE SCALE GENOMIC DNA]</scope>
    <source>
        <strain evidence="1 2">FACHB-252</strain>
    </source>
</reference>
<proteinExistence type="predicted"/>
<evidence type="ECO:0000313" key="1">
    <source>
        <dbReference type="EMBL" id="MBD2614053.1"/>
    </source>
</evidence>
<name>A0ABR8HG27_NOSPU</name>